<dbReference type="GO" id="GO:0005737">
    <property type="term" value="C:cytoplasm"/>
    <property type="evidence" value="ECO:0007669"/>
    <property type="project" value="UniProtKB-SubCell"/>
</dbReference>
<evidence type="ECO:0000313" key="19">
    <source>
        <dbReference type="EMBL" id="KAB0802631.1"/>
    </source>
</evidence>
<feature type="binding site" evidence="15">
    <location>
        <position position="162"/>
    </location>
    <ligand>
        <name>a divalent metal cation</name>
        <dbReference type="ChEBI" id="CHEBI:60240"/>
    </ligand>
</feature>
<dbReference type="SUPFAM" id="SSF63829">
    <property type="entry name" value="Calcium-dependent phosphotriesterase"/>
    <property type="match status" value="1"/>
</dbReference>
<feature type="binding site" evidence="15">
    <location>
        <position position="112"/>
    </location>
    <ligand>
        <name>substrate</name>
    </ligand>
</feature>
<dbReference type="InterPro" id="IPR005511">
    <property type="entry name" value="SMP-30"/>
</dbReference>
<name>A0A1Y1NKP7_PHOPY</name>
<feature type="active site" description="Proton donor/acceptor" evidence="14">
    <location>
        <position position="214"/>
    </location>
</feature>
<evidence type="ECO:0000256" key="9">
    <source>
        <dbReference type="ARBA" id="ARBA00022490"/>
    </source>
</evidence>
<keyword evidence="20" id="KW-1185">Reference proteome</keyword>
<evidence type="ECO:0000259" key="16">
    <source>
        <dbReference type="Pfam" id="PF08450"/>
    </source>
</evidence>
<dbReference type="GO" id="GO:0004341">
    <property type="term" value="F:gluconolactonase activity"/>
    <property type="evidence" value="ECO:0007669"/>
    <property type="project" value="UniProtKB-EC"/>
</dbReference>
<dbReference type="EMBL" id="GEZM01003648">
    <property type="protein sequence ID" value="JAV96657.1"/>
    <property type="molecule type" value="Transcribed_RNA"/>
</dbReference>
<evidence type="ECO:0000313" key="18">
    <source>
        <dbReference type="EMBL" id="KAB0795139.1"/>
    </source>
</evidence>
<evidence type="ECO:0000256" key="11">
    <source>
        <dbReference type="ARBA" id="ARBA00022801"/>
    </source>
</evidence>
<comment type="cofactor">
    <cofactor evidence="15">
        <name>Zn(2+)</name>
        <dbReference type="ChEBI" id="CHEBI:29105"/>
    </cofactor>
    <text evidence="15">Binds 1 divalent metal cation per subunit.</text>
</comment>
<dbReference type="InParanoid" id="A0A1Y1NKP7"/>
<evidence type="ECO:0000256" key="2">
    <source>
        <dbReference type="ARBA" id="ARBA00001913"/>
    </source>
</evidence>
<comment type="cofactor">
    <cofactor evidence="2">
        <name>Ca(2+)</name>
        <dbReference type="ChEBI" id="CHEBI:29108"/>
    </cofactor>
</comment>
<feature type="binding site" evidence="15">
    <location>
        <position position="214"/>
    </location>
    <ligand>
        <name>a divalent metal cation</name>
        <dbReference type="ChEBI" id="CHEBI:60240"/>
    </ligand>
</feature>
<keyword evidence="9" id="KW-0963">Cytoplasm</keyword>
<organism evidence="17">
    <name type="scientific">Photinus pyralis</name>
    <name type="common">Common eastern firefly</name>
    <name type="synonym">Lampyris pyralis</name>
    <dbReference type="NCBI Taxonomy" id="7054"/>
    <lineage>
        <taxon>Eukaryota</taxon>
        <taxon>Metazoa</taxon>
        <taxon>Ecdysozoa</taxon>
        <taxon>Arthropoda</taxon>
        <taxon>Hexapoda</taxon>
        <taxon>Insecta</taxon>
        <taxon>Pterygota</taxon>
        <taxon>Neoptera</taxon>
        <taxon>Endopterygota</taxon>
        <taxon>Coleoptera</taxon>
        <taxon>Polyphaga</taxon>
        <taxon>Elateriformia</taxon>
        <taxon>Elateroidea</taxon>
        <taxon>Lampyridae</taxon>
        <taxon>Lampyrinae</taxon>
        <taxon>Photinus</taxon>
    </lineage>
</organism>
<dbReference type="EMBL" id="GEZM01003649">
    <property type="protein sequence ID" value="JAV96656.1"/>
    <property type="molecule type" value="Transcribed_RNA"/>
</dbReference>
<dbReference type="FunFam" id="2.120.10.30:FF:000027">
    <property type="entry name" value="Regucalcin homologue"/>
    <property type="match status" value="1"/>
</dbReference>
<proteinExistence type="inferred from homology"/>
<keyword evidence="10 15" id="KW-0479">Metal-binding</keyword>
<dbReference type="PANTHER" id="PTHR10907:SF66">
    <property type="entry name" value="MIP34848P1-RELATED"/>
    <property type="match status" value="1"/>
</dbReference>
<evidence type="ECO:0000256" key="3">
    <source>
        <dbReference type="ARBA" id="ARBA00001936"/>
    </source>
</evidence>
<dbReference type="PRINTS" id="PR01790">
    <property type="entry name" value="SMP30FAMILY"/>
</dbReference>
<dbReference type="FunCoup" id="A0A1Y1NKP7">
    <property type="interactions" value="187"/>
</dbReference>
<protein>
    <recommendedName>
        <fullName evidence="8">Regucalcin</fullName>
        <ecNumber evidence="7">3.1.1.17</ecNumber>
    </recommendedName>
    <alternativeName>
        <fullName evidence="13">Gluconolactonase</fullName>
    </alternativeName>
</protein>
<evidence type="ECO:0000256" key="12">
    <source>
        <dbReference type="ARBA" id="ARBA00022837"/>
    </source>
</evidence>
<evidence type="ECO:0000256" key="10">
    <source>
        <dbReference type="ARBA" id="ARBA00022723"/>
    </source>
</evidence>
<dbReference type="Pfam" id="PF08450">
    <property type="entry name" value="SGL"/>
    <property type="match status" value="1"/>
</dbReference>
<gene>
    <name evidence="19" type="ORF">PPYR_04817</name>
    <name evidence="18" type="ORF">PPYR_11978</name>
</gene>
<comment type="similarity">
    <text evidence="6">Belongs to the SMP-30/CGR1 family.</text>
</comment>
<comment type="cofactor">
    <cofactor evidence="3">
        <name>Mn(2+)</name>
        <dbReference type="ChEBI" id="CHEBI:29035"/>
    </cofactor>
</comment>
<evidence type="ECO:0000256" key="6">
    <source>
        <dbReference type="ARBA" id="ARBA00008853"/>
    </source>
</evidence>
<sequence length="310" mass="34497">MAPVIEKIRELGCFELGEGPHWDNESQSLYWVDIVKKTIHKYIPSLKKHTHIKVDKFPSLIVPISGSSDRFIITLQREVAVLTWDGVSSRPTSIETIAIVDTDNALKNNRINDGKVDPLGNLWAGTMAIDGDTPYGPRTGTLFCLSSNKKIRYFEENVGISNGLAWSSDLKKMYYIDSVKRRIDQYDFDATNASITNRQPLFSLEKHNIPGFPDGQTIDADGNLWVAVFRGKRVIKVSSAKPETLLDTVNIPDLQITSVAFGGPLLDELYVTSASHIAWPTEGEEDCIKGHIYKITGLGVRGLPANRIKI</sequence>
<dbReference type="GO" id="GO:0019853">
    <property type="term" value="P:L-ascorbic acid biosynthetic process"/>
    <property type="evidence" value="ECO:0007669"/>
    <property type="project" value="TreeGrafter"/>
</dbReference>
<evidence type="ECO:0000313" key="17">
    <source>
        <dbReference type="EMBL" id="JAV96656.1"/>
    </source>
</evidence>
<dbReference type="PANTHER" id="PTHR10907">
    <property type="entry name" value="REGUCALCIN"/>
    <property type="match status" value="1"/>
</dbReference>
<evidence type="ECO:0000256" key="8">
    <source>
        <dbReference type="ARBA" id="ARBA00016808"/>
    </source>
</evidence>
<dbReference type="EC" id="3.1.1.17" evidence="7"/>
<comment type="catalytic activity">
    <reaction evidence="1">
        <text>D-glucono-1,5-lactone + H2O = D-gluconate + H(+)</text>
        <dbReference type="Rhea" id="RHEA:10440"/>
        <dbReference type="ChEBI" id="CHEBI:15377"/>
        <dbReference type="ChEBI" id="CHEBI:15378"/>
        <dbReference type="ChEBI" id="CHEBI:16217"/>
        <dbReference type="ChEBI" id="CHEBI:18391"/>
        <dbReference type="EC" id="3.1.1.17"/>
    </reaction>
</comment>
<feature type="binding site" evidence="15">
    <location>
        <position position="130"/>
    </location>
    <ligand>
        <name>substrate</name>
    </ligand>
</feature>
<comment type="subcellular location">
    <subcellularLocation>
        <location evidence="5">Cytoplasm</location>
    </subcellularLocation>
</comment>
<keyword evidence="12" id="KW-0106">Calcium</keyword>
<dbReference type="GO" id="GO:0005509">
    <property type="term" value="F:calcium ion binding"/>
    <property type="evidence" value="ECO:0007669"/>
    <property type="project" value="TreeGrafter"/>
</dbReference>
<dbReference type="EMBL" id="VVIM01000008">
    <property type="protein sequence ID" value="KAB0795139.1"/>
    <property type="molecule type" value="Genomic_DNA"/>
</dbReference>
<evidence type="ECO:0000256" key="14">
    <source>
        <dbReference type="PIRSR" id="PIRSR605511-1"/>
    </source>
</evidence>
<accession>A0A1Y1NKP7</accession>
<feature type="domain" description="SMP-30/Gluconolactonase/LRE-like region" evidence="16">
    <location>
        <begin position="16"/>
        <end position="275"/>
    </location>
</feature>
<evidence type="ECO:0000256" key="4">
    <source>
        <dbReference type="ARBA" id="ARBA00001946"/>
    </source>
</evidence>
<evidence type="ECO:0000256" key="15">
    <source>
        <dbReference type="PIRSR" id="PIRSR605511-2"/>
    </source>
</evidence>
<evidence type="ECO:0000313" key="20">
    <source>
        <dbReference type="Proteomes" id="UP000327044"/>
    </source>
</evidence>
<dbReference type="InterPro" id="IPR013658">
    <property type="entry name" value="SGL"/>
</dbReference>
<evidence type="ECO:0000256" key="7">
    <source>
        <dbReference type="ARBA" id="ARBA00013227"/>
    </source>
</evidence>
<reference evidence="17" key="1">
    <citation type="journal article" date="2016" name="Sci. Rep.">
        <title>Molecular characterization of firefly nuptial gifts: a multi-omics approach sheds light on postcopulatory sexual selection.</title>
        <authorList>
            <person name="Al-Wathiqui N."/>
            <person name="Fallon T.R."/>
            <person name="South A."/>
            <person name="Weng J.K."/>
            <person name="Lewis S.M."/>
        </authorList>
    </citation>
    <scope>NUCLEOTIDE SEQUENCE</scope>
</reference>
<reference evidence="18 20" key="2">
    <citation type="journal article" date="2018" name="Elife">
        <title>Firefly genomes illuminate parallel origins of bioluminescence in beetles.</title>
        <authorList>
            <person name="Fallon T.R."/>
            <person name="Lower S.E."/>
            <person name="Chang C.H."/>
            <person name="Bessho-Uehara M."/>
            <person name="Martin G.J."/>
            <person name="Bewick A.J."/>
            <person name="Behringer M."/>
            <person name="Debat H.J."/>
            <person name="Wong I."/>
            <person name="Day J.C."/>
            <person name="Suvorov A."/>
            <person name="Silva C.J."/>
            <person name="Stanger-Hall K.F."/>
            <person name="Hall D.W."/>
            <person name="Schmitz R.J."/>
            <person name="Nelson D.R."/>
            <person name="Lewis S.M."/>
            <person name="Shigenobu S."/>
            <person name="Bybee S.M."/>
            <person name="Larracuente A.M."/>
            <person name="Oba Y."/>
            <person name="Weng J.K."/>
        </authorList>
    </citation>
    <scope>NUCLEOTIDE SEQUENCE [LARGE SCALE GENOMIC DNA]</scope>
    <source>
        <strain evidence="18">1611_PpyrPB1</strain>
        <tissue evidence="18">Whole body</tissue>
    </source>
</reference>
<evidence type="ECO:0000256" key="13">
    <source>
        <dbReference type="ARBA" id="ARBA00032464"/>
    </source>
</evidence>
<comment type="cofactor">
    <cofactor evidence="4">
        <name>Mg(2+)</name>
        <dbReference type="ChEBI" id="CHEBI:18420"/>
    </cofactor>
</comment>
<dbReference type="Gene3D" id="2.120.10.30">
    <property type="entry name" value="TolB, C-terminal domain"/>
    <property type="match status" value="1"/>
</dbReference>
<reference evidence="18" key="3">
    <citation type="submission" date="2019-08" db="EMBL/GenBank/DDBJ databases">
        <authorList>
            <consortium name="Photinus pyralis genome working group"/>
            <person name="Fallon T.R."/>
            <person name="Sander Lower S.E."/>
            <person name="Weng J.-K."/>
        </authorList>
    </citation>
    <scope>NUCLEOTIDE SEQUENCE</scope>
    <source>
        <strain evidence="18">1611_PpyrPB1</strain>
        <tissue evidence="18">Whole body</tissue>
    </source>
</reference>
<dbReference type="InterPro" id="IPR011042">
    <property type="entry name" value="6-blade_b-propeller_TolB-like"/>
</dbReference>
<keyword evidence="11" id="KW-0378">Hydrolase</keyword>
<feature type="binding site" evidence="15">
    <location>
        <position position="110"/>
    </location>
    <ligand>
        <name>substrate</name>
    </ligand>
</feature>
<keyword evidence="15" id="KW-0862">Zinc</keyword>
<dbReference type="OrthoDB" id="423498at2759"/>
<dbReference type="EMBL" id="VVIM01000002">
    <property type="protein sequence ID" value="KAB0802631.1"/>
    <property type="molecule type" value="Genomic_DNA"/>
</dbReference>
<dbReference type="AlphaFoldDB" id="A0A1Y1NKP7"/>
<dbReference type="Proteomes" id="UP000327044">
    <property type="component" value="Unassembled WGS sequence"/>
</dbReference>
<evidence type="ECO:0000256" key="5">
    <source>
        <dbReference type="ARBA" id="ARBA00004496"/>
    </source>
</evidence>
<evidence type="ECO:0000256" key="1">
    <source>
        <dbReference type="ARBA" id="ARBA00001589"/>
    </source>
</evidence>
<feature type="binding site" evidence="15">
    <location>
        <position position="18"/>
    </location>
    <ligand>
        <name>a divalent metal cation</name>
        <dbReference type="ChEBI" id="CHEBI:60240"/>
    </ligand>
</feature>